<protein>
    <submittedName>
        <fullName evidence="2">Uncharacterized protein</fullName>
    </submittedName>
</protein>
<feature type="compositionally biased region" description="Polar residues" evidence="1">
    <location>
        <begin position="92"/>
        <end position="105"/>
    </location>
</feature>
<evidence type="ECO:0000313" key="3">
    <source>
        <dbReference type="Proteomes" id="UP000886523"/>
    </source>
</evidence>
<name>A0A9P6DLZ7_9AGAM</name>
<feature type="region of interest" description="Disordered" evidence="1">
    <location>
        <begin position="62"/>
        <end position="117"/>
    </location>
</feature>
<accession>A0A9P6DLZ7</accession>
<organism evidence="2 3">
    <name type="scientific">Hydnum rufescens UP504</name>
    <dbReference type="NCBI Taxonomy" id="1448309"/>
    <lineage>
        <taxon>Eukaryota</taxon>
        <taxon>Fungi</taxon>
        <taxon>Dikarya</taxon>
        <taxon>Basidiomycota</taxon>
        <taxon>Agaricomycotina</taxon>
        <taxon>Agaricomycetes</taxon>
        <taxon>Cantharellales</taxon>
        <taxon>Hydnaceae</taxon>
        <taxon>Hydnum</taxon>
    </lineage>
</organism>
<evidence type="ECO:0000256" key="1">
    <source>
        <dbReference type="SAM" id="MobiDB-lite"/>
    </source>
</evidence>
<feature type="region of interest" description="Disordered" evidence="1">
    <location>
        <begin position="1"/>
        <end position="49"/>
    </location>
</feature>
<feature type="compositionally biased region" description="Polar residues" evidence="1">
    <location>
        <begin position="33"/>
        <end position="45"/>
    </location>
</feature>
<dbReference type="AlphaFoldDB" id="A0A9P6DLZ7"/>
<gene>
    <name evidence="2" type="ORF">BS47DRAFT_1398617</name>
</gene>
<evidence type="ECO:0000313" key="2">
    <source>
        <dbReference type="EMBL" id="KAF9507426.1"/>
    </source>
</evidence>
<comment type="caution">
    <text evidence="2">The sequence shown here is derived from an EMBL/GenBank/DDBJ whole genome shotgun (WGS) entry which is preliminary data.</text>
</comment>
<dbReference type="Proteomes" id="UP000886523">
    <property type="component" value="Unassembled WGS sequence"/>
</dbReference>
<proteinExistence type="predicted"/>
<dbReference type="EMBL" id="MU129081">
    <property type="protein sequence ID" value="KAF9507426.1"/>
    <property type="molecule type" value="Genomic_DNA"/>
</dbReference>
<sequence length="117" mass="12655">MKNPWRWPPPRPSINKNGHIPDPPRAEDAFSAASKQMVPSYSQPVLTKEDVPKPIDHLRVTPAPAHFVGGSPSGSEPTFTAGPMAWAKKESAQVTPCLSNPGSRPSNDEEWLPLGVP</sequence>
<keyword evidence="3" id="KW-1185">Reference proteome</keyword>
<reference evidence="2" key="1">
    <citation type="journal article" date="2020" name="Nat. Commun.">
        <title>Large-scale genome sequencing of mycorrhizal fungi provides insights into the early evolution of symbiotic traits.</title>
        <authorList>
            <person name="Miyauchi S."/>
            <person name="Kiss E."/>
            <person name="Kuo A."/>
            <person name="Drula E."/>
            <person name="Kohler A."/>
            <person name="Sanchez-Garcia M."/>
            <person name="Morin E."/>
            <person name="Andreopoulos B."/>
            <person name="Barry K.W."/>
            <person name="Bonito G."/>
            <person name="Buee M."/>
            <person name="Carver A."/>
            <person name="Chen C."/>
            <person name="Cichocki N."/>
            <person name="Clum A."/>
            <person name="Culley D."/>
            <person name="Crous P.W."/>
            <person name="Fauchery L."/>
            <person name="Girlanda M."/>
            <person name="Hayes R.D."/>
            <person name="Keri Z."/>
            <person name="LaButti K."/>
            <person name="Lipzen A."/>
            <person name="Lombard V."/>
            <person name="Magnuson J."/>
            <person name="Maillard F."/>
            <person name="Murat C."/>
            <person name="Nolan M."/>
            <person name="Ohm R.A."/>
            <person name="Pangilinan J."/>
            <person name="Pereira M.F."/>
            <person name="Perotto S."/>
            <person name="Peter M."/>
            <person name="Pfister S."/>
            <person name="Riley R."/>
            <person name="Sitrit Y."/>
            <person name="Stielow J.B."/>
            <person name="Szollosi G."/>
            <person name="Zifcakova L."/>
            <person name="Stursova M."/>
            <person name="Spatafora J.W."/>
            <person name="Tedersoo L."/>
            <person name="Vaario L.M."/>
            <person name="Yamada A."/>
            <person name="Yan M."/>
            <person name="Wang P."/>
            <person name="Xu J."/>
            <person name="Bruns T."/>
            <person name="Baldrian P."/>
            <person name="Vilgalys R."/>
            <person name="Dunand C."/>
            <person name="Henrissat B."/>
            <person name="Grigoriev I.V."/>
            <person name="Hibbett D."/>
            <person name="Nagy L.G."/>
            <person name="Martin F.M."/>
        </authorList>
    </citation>
    <scope>NUCLEOTIDE SEQUENCE</scope>
    <source>
        <strain evidence="2">UP504</strain>
    </source>
</reference>
<feature type="compositionally biased region" description="Pro residues" evidence="1">
    <location>
        <begin position="1"/>
        <end position="12"/>
    </location>
</feature>